<dbReference type="EMBL" id="DVFT01000228">
    <property type="protein sequence ID" value="HIQ97991.1"/>
    <property type="molecule type" value="Genomic_DNA"/>
</dbReference>
<reference evidence="1" key="2">
    <citation type="journal article" date="2021" name="PeerJ">
        <title>Extensive microbial diversity within the chicken gut microbiome revealed by metagenomics and culture.</title>
        <authorList>
            <person name="Gilroy R."/>
            <person name="Ravi A."/>
            <person name="Getino M."/>
            <person name="Pursley I."/>
            <person name="Horton D.L."/>
            <person name="Alikhan N.F."/>
            <person name="Baker D."/>
            <person name="Gharbi K."/>
            <person name="Hall N."/>
            <person name="Watson M."/>
            <person name="Adriaenssens E.M."/>
            <person name="Foster-Nyarko E."/>
            <person name="Jarju S."/>
            <person name="Secka A."/>
            <person name="Antonio M."/>
            <person name="Oren A."/>
            <person name="Chaudhuri R.R."/>
            <person name="La Ragione R."/>
            <person name="Hildebrand F."/>
            <person name="Pallen M.J."/>
        </authorList>
    </citation>
    <scope>NUCLEOTIDE SEQUENCE</scope>
    <source>
        <strain evidence="1">ChiSjej3B21-11622</strain>
    </source>
</reference>
<dbReference type="InterPro" id="IPR011050">
    <property type="entry name" value="Pectin_lyase_fold/virulence"/>
</dbReference>
<gene>
    <name evidence="1" type="ORF">IAB26_15685</name>
</gene>
<organism evidence="1 2">
    <name type="scientific">Candidatus Limivivens merdigallinarum</name>
    <dbReference type="NCBI Taxonomy" id="2840859"/>
    <lineage>
        <taxon>Bacteria</taxon>
        <taxon>Bacillati</taxon>
        <taxon>Bacillota</taxon>
        <taxon>Clostridia</taxon>
        <taxon>Lachnospirales</taxon>
        <taxon>Lachnospiraceae</taxon>
        <taxon>Lachnospiraceae incertae sedis</taxon>
        <taxon>Candidatus Limivivens</taxon>
    </lineage>
</organism>
<comment type="caution">
    <text evidence="1">The sequence shown here is derived from an EMBL/GenBank/DDBJ whole genome shotgun (WGS) entry which is preliminary data.</text>
</comment>
<dbReference type="AlphaFoldDB" id="A0A9D0ZY08"/>
<evidence type="ECO:0000313" key="1">
    <source>
        <dbReference type="EMBL" id="HIQ97991.1"/>
    </source>
</evidence>
<evidence type="ECO:0000313" key="2">
    <source>
        <dbReference type="Proteomes" id="UP000886886"/>
    </source>
</evidence>
<proteinExistence type="predicted"/>
<reference evidence="1" key="1">
    <citation type="submission" date="2020-10" db="EMBL/GenBank/DDBJ databases">
        <authorList>
            <person name="Gilroy R."/>
        </authorList>
    </citation>
    <scope>NUCLEOTIDE SEQUENCE</scope>
    <source>
        <strain evidence="1">ChiSjej3B21-11622</strain>
    </source>
</reference>
<protein>
    <submittedName>
        <fullName evidence="1">Uncharacterized protein</fullName>
    </submittedName>
</protein>
<accession>A0A9D0ZY08</accession>
<name>A0A9D0ZY08_9FIRM</name>
<dbReference type="Proteomes" id="UP000886886">
    <property type="component" value="Unassembled WGS sequence"/>
</dbReference>
<dbReference type="SUPFAM" id="SSF51126">
    <property type="entry name" value="Pectin lyase-like"/>
    <property type="match status" value="1"/>
</dbReference>
<sequence length="373" mass="40647">MHIHVKLNILLFLVLCYLMIAPGERSAAAAPAARIGRVTYGTLEQAVRAVKNGQTITLLRNVRTAKTLTVNQKKRFVLDMDRKRYTCTAKKGRAAVNLVNGWMTIKNGRMKAAKINLFRVGTRARLTIEKGRYQGMVANEGSLTVKSGMFAAVSQKKWLFDNKGTLTIKDGLYKAYGNVVLNEKGGKAAISGGSFTNTCAKNYPILYNRSGRRGKFIISGGEFRADGKKEVLYNKSGKCFIRGGTFETKNAQNKTGKYPAISNGPDGILYLSKGTLSNEGHVVVGNSGTLTVSGGVLMGNPKYALLSNRGRAKIKGGIFKSFDGTAGYSIYNWPDAELEITVSDYYRCFGGRIMEGDQLIWSPTLGTTKKDAA</sequence>